<feature type="DNA-binding region" description="H-T-H motif" evidence="2">
    <location>
        <begin position="42"/>
        <end position="61"/>
    </location>
</feature>
<dbReference type="Gene3D" id="1.10.10.60">
    <property type="entry name" value="Homeodomain-like"/>
    <property type="match status" value="1"/>
</dbReference>
<organism evidence="4 5">
    <name type="scientific">Amycolatopsis endophytica</name>
    <dbReference type="NCBI Taxonomy" id="860233"/>
    <lineage>
        <taxon>Bacteria</taxon>
        <taxon>Bacillati</taxon>
        <taxon>Actinomycetota</taxon>
        <taxon>Actinomycetes</taxon>
        <taxon>Pseudonocardiales</taxon>
        <taxon>Pseudonocardiaceae</taxon>
        <taxon>Amycolatopsis</taxon>
    </lineage>
</organism>
<comment type="caution">
    <text evidence="4">The sequence shown here is derived from an EMBL/GenBank/DDBJ whole genome shotgun (WGS) entry which is preliminary data.</text>
</comment>
<gene>
    <name evidence="4" type="ORF">HNR02_006430</name>
</gene>
<reference evidence="4 5" key="1">
    <citation type="submission" date="2020-07" db="EMBL/GenBank/DDBJ databases">
        <title>Sequencing the genomes of 1000 actinobacteria strains.</title>
        <authorList>
            <person name="Klenk H.-P."/>
        </authorList>
    </citation>
    <scope>NUCLEOTIDE SEQUENCE [LARGE SCALE GENOMIC DNA]</scope>
    <source>
        <strain evidence="4 5">DSM 104006</strain>
    </source>
</reference>
<accession>A0A853BE54</accession>
<dbReference type="SUPFAM" id="SSF48498">
    <property type="entry name" value="Tetracyclin repressor-like, C-terminal domain"/>
    <property type="match status" value="1"/>
</dbReference>
<dbReference type="Pfam" id="PF00440">
    <property type="entry name" value="TetR_N"/>
    <property type="match status" value="1"/>
</dbReference>
<dbReference type="Proteomes" id="UP000549616">
    <property type="component" value="Unassembled WGS sequence"/>
</dbReference>
<dbReference type="Gene3D" id="1.10.357.10">
    <property type="entry name" value="Tetracycline Repressor, domain 2"/>
    <property type="match status" value="1"/>
</dbReference>
<dbReference type="AlphaFoldDB" id="A0A853BE54"/>
<evidence type="ECO:0000259" key="3">
    <source>
        <dbReference type="PROSITE" id="PS50977"/>
    </source>
</evidence>
<keyword evidence="1 2" id="KW-0238">DNA-binding</keyword>
<evidence type="ECO:0000313" key="4">
    <source>
        <dbReference type="EMBL" id="NYI93055.1"/>
    </source>
</evidence>
<feature type="domain" description="HTH tetR-type" evidence="3">
    <location>
        <begin position="19"/>
        <end position="79"/>
    </location>
</feature>
<dbReference type="InterPro" id="IPR001647">
    <property type="entry name" value="HTH_TetR"/>
</dbReference>
<evidence type="ECO:0000256" key="2">
    <source>
        <dbReference type="PROSITE-ProRule" id="PRU00335"/>
    </source>
</evidence>
<dbReference type="InterPro" id="IPR049397">
    <property type="entry name" value="EthR_C"/>
</dbReference>
<dbReference type="GO" id="GO:0000976">
    <property type="term" value="F:transcription cis-regulatory region binding"/>
    <property type="evidence" value="ECO:0007669"/>
    <property type="project" value="TreeGrafter"/>
</dbReference>
<dbReference type="GO" id="GO:0003700">
    <property type="term" value="F:DNA-binding transcription factor activity"/>
    <property type="evidence" value="ECO:0007669"/>
    <property type="project" value="TreeGrafter"/>
</dbReference>
<dbReference type="Pfam" id="PF21313">
    <property type="entry name" value="EthR_C"/>
    <property type="match status" value="1"/>
</dbReference>
<evidence type="ECO:0000256" key="1">
    <source>
        <dbReference type="ARBA" id="ARBA00023125"/>
    </source>
</evidence>
<dbReference type="PRINTS" id="PR00455">
    <property type="entry name" value="HTHTETR"/>
</dbReference>
<sequence length="204" mass="21662">MGEEKEVRRRRKVAPTKGDLRERAILDAAERQLDAGGPEGMTVETIAKAAGITRGAFYFYFGSKNDVLAALVQRTVSILRGAVDAADAAAAPGEALRRGLEQTARMWREHGTVMRAAVELSPVVPAVDEAWRSAVIALAATTRGIAERAGTPSGSGPRDAAAVVAALVWMTERVFYQAHLAGGSLDEATATLTHIWLTTLGIQP</sequence>
<keyword evidence="5" id="KW-1185">Reference proteome</keyword>
<evidence type="ECO:0000313" key="5">
    <source>
        <dbReference type="Proteomes" id="UP000549616"/>
    </source>
</evidence>
<dbReference type="InterPro" id="IPR050109">
    <property type="entry name" value="HTH-type_TetR-like_transc_reg"/>
</dbReference>
<dbReference type="PROSITE" id="PS50977">
    <property type="entry name" value="HTH_TETR_2"/>
    <property type="match status" value="1"/>
</dbReference>
<dbReference type="RefSeq" id="WP_179777292.1">
    <property type="nucleotide sequence ID" value="NZ_JACCFK010000002.1"/>
</dbReference>
<dbReference type="InterPro" id="IPR036271">
    <property type="entry name" value="Tet_transcr_reg_TetR-rel_C_sf"/>
</dbReference>
<dbReference type="PANTHER" id="PTHR30055">
    <property type="entry name" value="HTH-TYPE TRANSCRIPTIONAL REGULATOR RUTR"/>
    <property type="match status" value="1"/>
</dbReference>
<dbReference type="PANTHER" id="PTHR30055:SF184">
    <property type="entry name" value="HTH-TYPE TRANSCRIPTIONAL REGULATOR ETHR"/>
    <property type="match status" value="1"/>
</dbReference>
<dbReference type="EMBL" id="JACCFK010000002">
    <property type="protein sequence ID" value="NYI93055.1"/>
    <property type="molecule type" value="Genomic_DNA"/>
</dbReference>
<dbReference type="InterPro" id="IPR009057">
    <property type="entry name" value="Homeodomain-like_sf"/>
</dbReference>
<protein>
    <submittedName>
        <fullName evidence="4">AcrR family transcriptional regulator</fullName>
    </submittedName>
</protein>
<dbReference type="PROSITE" id="PS01081">
    <property type="entry name" value="HTH_TETR_1"/>
    <property type="match status" value="1"/>
</dbReference>
<name>A0A853BE54_9PSEU</name>
<proteinExistence type="predicted"/>
<dbReference type="SUPFAM" id="SSF46689">
    <property type="entry name" value="Homeodomain-like"/>
    <property type="match status" value="1"/>
</dbReference>
<dbReference type="InterPro" id="IPR023772">
    <property type="entry name" value="DNA-bd_HTH_TetR-type_CS"/>
</dbReference>